<dbReference type="EMBL" id="CP014223">
    <property type="protein sequence ID" value="AMJ41807.1"/>
    <property type="molecule type" value="Genomic_DNA"/>
</dbReference>
<dbReference type="EMBL" id="FQUA01000008">
    <property type="protein sequence ID" value="SHE85032.1"/>
    <property type="molecule type" value="Genomic_DNA"/>
</dbReference>
<organism evidence="3 5">
    <name type="scientific">Anaerotignum propionicum DSM 1682</name>
    <dbReference type="NCBI Taxonomy" id="991789"/>
    <lineage>
        <taxon>Bacteria</taxon>
        <taxon>Bacillati</taxon>
        <taxon>Bacillota</taxon>
        <taxon>Clostridia</taxon>
        <taxon>Lachnospirales</taxon>
        <taxon>Anaerotignaceae</taxon>
        <taxon>Anaerotignum</taxon>
    </lineage>
</organism>
<protein>
    <recommendedName>
        <fullName evidence="6">Oxaloacetate decarboxylase, gamma chain</fullName>
    </recommendedName>
</protein>
<dbReference type="KEGG" id="cpro:CPRO_22270"/>
<evidence type="ECO:0000313" key="5">
    <source>
        <dbReference type="Proteomes" id="UP000184204"/>
    </source>
</evidence>
<reference evidence="3" key="3">
    <citation type="submission" date="2016-11" db="EMBL/GenBank/DDBJ databases">
        <authorList>
            <person name="Varghese N."/>
            <person name="Submissions S."/>
        </authorList>
    </citation>
    <scope>NUCLEOTIDE SEQUENCE</scope>
    <source>
        <strain evidence="3">DSM 1682</strain>
    </source>
</reference>
<reference evidence="4" key="2">
    <citation type="submission" date="2016-01" db="EMBL/GenBank/DDBJ databases">
        <authorList>
            <person name="Poehlein A."/>
            <person name="Schlien K."/>
            <person name="Gottschalk G."/>
            <person name="Buckel W."/>
            <person name="Daniel R."/>
        </authorList>
    </citation>
    <scope>NUCLEOTIDE SEQUENCE [LARGE SCALE GENOMIC DNA]</scope>
    <source>
        <strain evidence="4">X2</strain>
    </source>
</reference>
<keyword evidence="1" id="KW-0472">Membrane</keyword>
<dbReference type="Proteomes" id="UP000184204">
    <property type="component" value="Unassembled WGS sequence"/>
</dbReference>
<reference evidence="5" key="4">
    <citation type="submission" date="2016-11" db="EMBL/GenBank/DDBJ databases">
        <authorList>
            <person name="Jaros S."/>
            <person name="Januszkiewicz K."/>
            <person name="Wedrychowicz H."/>
        </authorList>
    </citation>
    <scope>NUCLEOTIDE SEQUENCE [LARGE SCALE GENOMIC DNA]</scope>
    <source>
        <strain evidence="5">DSM 1682</strain>
    </source>
</reference>
<gene>
    <name evidence="2" type="ORF">CPRO_22270</name>
    <name evidence="3" type="ORF">SAMN02745151_02001</name>
</gene>
<evidence type="ECO:0000313" key="2">
    <source>
        <dbReference type="EMBL" id="AMJ41807.1"/>
    </source>
</evidence>
<keyword evidence="1" id="KW-1133">Transmembrane helix</keyword>
<keyword evidence="1" id="KW-0812">Transmembrane</keyword>
<dbReference type="AlphaFoldDB" id="A0A0X8VA35"/>
<evidence type="ECO:0000256" key="1">
    <source>
        <dbReference type="SAM" id="Phobius"/>
    </source>
</evidence>
<reference evidence="2 4" key="1">
    <citation type="journal article" date="2016" name="Genome Announc.">
        <title>Complete Genome Sequence of the Amino Acid-Fermenting Clostridium propionicum X2 (DSM 1682).</title>
        <authorList>
            <person name="Poehlein A."/>
            <person name="Schlien K."/>
            <person name="Chowdhury N.P."/>
            <person name="Gottschalk G."/>
            <person name="Buckel W."/>
            <person name="Daniel R."/>
        </authorList>
    </citation>
    <scope>NUCLEOTIDE SEQUENCE [LARGE SCALE GENOMIC DNA]</scope>
    <source>
        <strain evidence="2 4">X2</strain>
    </source>
</reference>
<evidence type="ECO:0008006" key="6">
    <source>
        <dbReference type="Google" id="ProtNLM"/>
    </source>
</evidence>
<dbReference type="RefSeq" id="WP_257721870.1">
    <property type="nucleotide sequence ID" value="NZ_CP014223.1"/>
</dbReference>
<name>A0A0X8VA35_ANAPI</name>
<keyword evidence="4" id="KW-1185">Reference proteome</keyword>
<evidence type="ECO:0000313" key="4">
    <source>
        <dbReference type="Proteomes" id="UP000068026"/>
    </source>
</evidence>
<accession>A0A0X8VA35</accession>
<dbReference type="Proteomes" id="UP000068026">
    <property type="component" value="Chromosome"/>
</dbReference>
<sequence length="41" mass="4682">MESIYTILLLIPTFIVYGLGIALAILAVKCMLKYLREDKNH</sequence>
<feature type="transmembrane region" description="Helical" evidence="1">
    <location>
        <begin position="6"/>
        <end position="28"/>
    </location>
</feature>
<proteinExistence type="predicted"/>
<evidence type="ECO:0000313" key="3">
    <source>
        <dbReference type="EMBL" id="SHE85032.1"/>
    </source>
</evidence>